<evidence type="ECO:0000313" key="2">
    <source>
        <dbReference type="EMBL" id="MUH37715.1"/>
    </source>
</evidence>
<feature type="transmembrane region" description="Helical" evidence="1">
    <location>
        <begin position="126"/>
        <end position="146"/>
    </location>
</feature>
<proteinExistence type="predicted"/>
<keyword evidence="1" id="KW-0472">Membrane</keyword>
<accession>A0A7X3D3I2</accession>
<keyword evidence="3" id="KW-1185">Reference proteome</keyword>
<dbReference type="Pfam" id="PF06695">
    <property type="entry name" value="Sm_multidrug_ex"/>
    <property type="match status" value="1"/>
</dbReference>
<organism evidence="2 3">
    <name type="scientific">Zobellia amurskyensis</name>
    <dbReference type="NCBI Taxonomy" id="248905"/>
    <lineage>
        <taxon>Bacteria</taxon>
        <taxon>Pseudomonadati</taxon>
        <taxon>Bacteroidota</taxon>
        <taxon>Flavobacteriia</taxon>
        <taxon>Flavobacteriales</taxon>
        <taxon>Flavobacteriaceae</taxon>
        <taxon>Zobellia</taxon>
    </lineage>
</organism>
<dbReference type="PANTHER" id="PTHR36007">
    <property type="entry name" value="TRANSPORT PROTEIN-RELATED"/>
    <property type="match status" value="1"/>
</dbReference>
<feature type="transmembrane region" description="Helical" evidence="1">
    <location>
        <begin position="90"/>
        <end position="114"/>
    </location>
</feature>
<evidence type="ECO:0000313" key="3">
    <source>
        <dbReference type="Proteomes" id="UP000540519"/>
    </source>
</evidence>
<dbReference type="PANTHER" id="PTHR36007:SF2">
    <property type="entry name" value="TRANSPORT PROTEIN-RELATED"/>
    <property type="match status" value="1"/>
</dbReference>
<reference evidence="2 3" key="1">
    <citation type="journal article" date="2019" name="Mar. Drugs">
        <title>Comparative Genomics and CAZyme Genome Repertoires of Marine Zobellia amurskyensis KMM 3526(T) and Zobellia laminariae KMM 3676(T).</title>
        <authorList>
            <person name="Chernysheva N."/>
            <person name="Bystritskaya E."/>
            <person name="Stenkova A."/>
            <person name="Golovkin I."/>
            <person name="Nedashkovskaya O."/>
            <person name="Isaeva M."/>
        </authorList>
    </citation>
    <scope>NUCLEOTIDE SEQUENCE [LARGE SCALE GENOMIC DNA]</scope>
    <source>
        <strain evidence="2 3">KMM 3526</strain>
    </source>
</reference>
<name>A0A7X3D3I2_9FLAO</name>
<feature type="transmembrane region" description="Helical" evidence="1">
    <location>
        <begin position="35"/>
        <end position="55"/>
    </location>
</feature>
<keyword evidence="1" id="KW-1133">Transmembrane helix</keyword>
<dbReference type="RefSeq" id="WP_168927040.1">
    <property type="nucleotide sequence ID" value="NZ_RCNR01000049.1"/>
</dbReference>
<dbReference type="AlphaFoldDB" id="A0A7X3D3I2"/>
<keyword evidence="1" id="KW-0812">Transmembrane</keyword>
<protein>
    <submittedName>
        <fullName evidence="2">Ligand-binding protein SH3</fullName>
    </submittedName>
</protein>
<evidence type="ECO:0000256" key="1">
    <source>
        <dbReference type="SAM" id="Phobius"/>
    </source>
</evidence>
<dbReference type="EMBL" id="RCNR01000049">
    <property type="protein sequence ID" value="MUH37715.1"/>
    <property type="molecule type" value="Genomic_DNA"/>
</dbReference>
<dbReference type="InterPro" id="IPR009577">
    <property type="entry name" value="Sm_multidrug_ex"/>
</dbReference>
<gene>
    <name evidence="2" type="ORF">D9O36_17835</name>
</gene>
<dbReference type="Proteomes" id="UP000540519">
    <property type="component" value="Unassembled WGS sequence"/>
</dbReference>
<comment type="caution">
    <text evidence="2">The sequence shown here is derived from an EMBL/GenBank/DDBJ whole genome shotgun (WGS) entry which is preliminary data.</text>
</comment>
<sequence>MIIDFIIAILWSLSPFGEAKVGIPYGLLNGLNIYLVFLLCFAANVLVFPLMIFFLEKINRYFLKWGFYKKSAIFVARKAKTGSGNKIKRYGFWGLILFVMIPMPGTGVYAGSIASYLFKIEKTKAFWANTIGIFLSSVIVWSATLASMKGMG</sequence>